<sequence>MGSNADGHRYRSRSPLPGGSRSVHHDRRRSRSRSERLDDKRERRHGEGRDRHQERSRSRDRERDRDRDRHRRRHEDRDTSGSHHRHHHRSERHRTSRSPSHKRSKDEPPKPLPFNSRQLSRSDYPNFEPLFAHYLDIQKQLYIDDLDDHELRGRWKSFVKKWNRGELAEGWYDPERFAGAAKEAAAEGRVPRSITEASSSAKDGKDRKERGVSTMSEGDVPEPTTTARPSIETTDTPLMTDTNPPQNQNQEDDDDGASDSDYGPTLPGQSSSTRHSHAHGPTIPSLTDLTLHRESLAEESASQRASSLEALRAQRKADRALQKQRLEDLVPRADAGTRERRLEKRKELNEKLKSFREPSPGGGEVAESELMGEGEGGGLEEYKRMMKREEVKKTERQLRREEMERARAAEREERIREAREREDRVMEGLRALAKARFG</sequence>
<feature type="compositionally biased region" description="Low complexity" evidence="1">
    <location>
        <begin position="240"/>
        <end position="249"/>
    </location>
</feature>
<comment type="caution">
    <text evidence="2">The sequence shown here is derived from an EMBL/GenBank/DDBJ whole genome shotgun (WGS) entry which is preliminary data.</text>
</comment>
<name>A0AAE0JCR9_9PEZI</name>
<feature type="compositionally biased region" description="Basic residues" evidence="1">
    <location>
        <begin position="82"/>
        <end position="103"/>
    </location>
</feature>
<dbReference type="Proteomes" id="UP001278500">
    <property type="component" value="Unassembled WGS sequence"/>
</dbReference>
<dbReference type="PANTHER" id="PTHR34117:SF1">
    <property type="entry name" value="STYLE CELL-CYCLE INHIBITOR 1"/>
    <property type="match status" value="1"/>
</dbReference>
<evidence type="ECO:0000256" key="1">
    <source>
        <dbReference type="SAM" id="MobiDB-lite"/>
    </source>
</evidence>
<organism evidence="2 3">
    <name type="scientific">Neurospora tetraspora</name>
    <dbReference type="NCBI Taxonomy" id="94610"/>
    <lineage>
        <taxon>Eukaryota</taxon>
        <taxon>Fungi</taxon>
        <taxon>Dikarya</taxon>
        <taxon>Ascomycota</taxon>
        <taxon>Pezizomycotina</taxon>
        <taxon>Sordariomycetes</taxon>
        <taxon>Sordariomycetidae</taxon>
        <taxon>Sordariales</taxon>
        <taxon>Sordariaceae</taxon>
        <taxon>Neurospora</taxon>
    </lineage>
</organism>
<dbReference type="InterPro" id="IPR044688">
    <property type="entry name" value="SCI-1-like"/>
</dbReference>
<feature type="region of interest" description="Disordered" evidence="1">
    <location>
        <begin position="180"/>
        <end position="414"/>
    </location>
</feature>
<feature type="compositionally biased region" description="Basic and acidic residues" evidence="1">
    <location>
        <begin position="32"/>
        <end position="67"/>
    </location>
</feature>
<evidence type="ECO:0000313" key="3">
    <source>
        <dbReference type="Proteomes" id="UP001278500"/>
    </source>
</evidence>
<feature type="region of interest" description="Disordered" evidence="1">
    <location>
        <begin position="1"/>
        <end position="123"/>
    </location>
</feature>
<feature type="compositionally biased region" description="Basic and acidic residues" evidence="1">
    <location>
        <begin position="202"/>
        <end position="211"/>
    </location>
</feature>
<evidence type="ECO:0008006" key="4">
    <source>
        <dbReference type="Google" id="ProtNLM"/>
    </source>
</evidence>
<dbReference type="RefSeq" id="XP_062680251.1">
    <property type="nucleotide sequence ID" value="XM_062828328.1"/>
</dbReference>
<dbReference type="PANTHER" id="PTHR34117">
    <property type="entry name" value="STYLE CELL-CYCLE INHIBITOR 1"/>
    <property type="match status" value="1"/>
</dbReference>
<feature type="compositionally biased region" description="Basic residues" evidence="1">
    <location>
        <begin position="22"/>
        <end position="31"/>
    </location>
</feature>
<feature type="compositionally biased region" description="Basic and acidic residues" evidence="1">
    <location>
        <begin position="315"/>
        <end position="356"/>
    </location>
</feature>
<reference evidence="2" key="2">
    <citation type="submission" date="2023-06" db="EMBL/GenBank/DDBJ databases">
        <authorList>
            <consortium name="Lawrence Berkeley National Laboratory"/>
            <person name="Haridas S."/>
            <person name="Hensen N."/>
            <person name="Bonometti L."/>
            <person name="Westerberg I."/>
            <person name="Brannstrom I.O."/>
            <person name="Guillou S."/>
            <person name="Cros-Aarteil S."/>
            <person name="Calhoun S."/>
            <person name="Kuo A."/>
            <person name="Mondo S."/>
            <person name="Pangilinan J."/>
            <person name="Riley R."/>
            <person name="Labutti K."/>
            <person name="Andreopoulos B."/>
            <person name="Lipzen A."/>
            <person name="Chen C."/>
            <person name="Yanf M."/>
            <person name="Daum C."/>
            <person name="Ng V."/>
            <person name="Clum A."/>
            <person name="Steindorff A."/>
            <person name="Ohm R."/>
            <person name="Martin F."/>
            <person name="Silar P."/>
            <person name="Natvig D."/>
            <person name="Lalanne C."/>
            <person name="Gautier V."/>
            <person name="Ament-Velasquez S.L."/>
            <person name="Kruys A."/>
            <person name="Hutchinson M.I."/>
            <person name="Powell A.J."/>
            <person name="Barry K."/>
            <person name="Miller A.N."/>
            <person name="Grigoriev I.V."/>
            <person name="Debuchy R."/>
            <person name="Gladieux P."/>
            <person name="Thoren M.H."/>
            <person name="Johannesson H."/>
        </authorList>
    </citation>
    <scope>NUCLEOTIDE SEQUENCE</scope>
    <source>
        <strain evidence="2">CBS 560.94</strain>
    </source>
</reference>
<proteinExistence type="predicted"/>
<reference evidence="2" key="1">
    <citation type="journal article" date="2023" name="Mol. Phylogenet. Evol.">
        <title>Genome-scale phylogeny and comparative genomics of the fungal order Sordariales.</title>
        <authorList>
            <person name="Hensen N."/>
            <person name="Bonometti L."/>
            <person name="Westerberg I."/>
            <person name="Brannstrom I.O."/>
            <person name="Guillou S."/>
            <person name="Cros-Aarteil S."/>
            <person name="Calhoun S."/>
            <person name="Haridas S."/>
            <person name="Kuo A."/>
            <person name="Mondo S."/>
            <person name="Pangilinan J."/>
            <person name="Riley R."/>
            <person name="LaButti K."/>
            <person name="Andreopoulos B."/>
            <person name="Lipzen A."/>
            <person name="Chen C."/>
            <person name="Yan M."/>
            <person name="Daum C."/>
            <person name="Ng V."/>
            <person name="Clum A."/>
            <person name="Steindorff A."/>
            <person name="Ohm R.A."/>
            <person name="Martin F."/>
            <person name="Silar P."/>
            <person name="Natvig D.O."/>
            <person name="Lalanne C."/>
            <person name="Gautier V."/>
            <person name="Ament-Velasquez S.L."/>
            <person name="Kruys A."/>
            <person name="Hutchinson M.I."/>
            <person name="Powell A.J."/>
            <person name="Barry K."/>
            <person name="Miller A.N."/>
            <person name="Grigoriev I.V."/>
            <person name="Debuchy R."/>
            <person name="Gladieux P."/>
            <person name="Hiltunen Thoren M."/>
            <person name="Johannesson H."/>
        </authorList>
    </citation>
    <scope>NUCLEOTIDE SEQUENCE</scope>
    <source>
        <strain evidence="2">CBS 560.94</strain>
    </source>
</reference>
<dbReference type="AlphaFoldDB" id="A0AAE0JCR9"/>
<gene>
    <name evidence="2" type="ORF">B0H65DRAFT_509560</name>
</gene>
<dbReference type="EMBL" id="JAUEPP010000005">
    <property type="protein sequence ID" value="KAK3342458.1"/>
    <property type="molecule type" value="Genomic_DNA"/>
</dbReference>
<evidence type="ECO:0000313" key="2">
    <source>
        <dbReference type="EMBL" id="KAK3342458.1"/>
    </source>
</evidence>
<feature type="compositionally biased region" description="Basic and acidic residues" evidence="1">
    <location>
        <begin position="380"/>
        <end position="414"/>
    </location>
</feature>
<feature type="compositionally biased region" description="Polar residues" evidence="1">
    <location>
        <begin position="223"/>
        <end position="239"/>
    </location>
</feature>
<accession>A0AAE0JCR9</accession>
<protein>
    <recommendedName>
        <fullName evidence="4">RNA helicase HEL117</fullName>
    </recommendedName>
</protein>
<keyword evidence="3" id="KW-1185">Reference proteome</keyword>
<dbReference type="GeneID" id="87865482"/>